<accession>A0AC35FPH5</accession>
<evidence type="ECO:0000313" key="2">
    <source>
        <dbReference type="WBParaSite" id="PS1159_v2.g19596.t1"/>
    </source>
</evidence>
<organism evidence="1 2">
    <name type="scientific">Panagrolaimus sp. PS1159</name>
    <dbReference type="NCBI Taxonomy" id="55785"/>
    <lineage>
        <taxon>Eukaryota</taxon>
        <taxon>Metazoa</taxon>
        <taxon>Ecdysozoa</taxon>
        <taxon>Nematoda</taxon>
        <taxon>Chromadorea</taxon>
        <taxon>Rhabditida</taxon>
        <taxon>Tylenchina</taxon>
        <taxon>Panagrolaimomorpha</taxon>
        <taxon>Panagrolaimoidea</taxon>
        <taxon>Panagrolaimidae</taxon>
        <taxon>Panagrolaimus</taxon>
    </lineage>
</organism>
<dbReference type="Proteomes" id="UP000887580">
    <property type="component" value="Unplaced"/>
</dbReference>
<dbReference type="WBParaSite" id="PS1159_v2.g19596.t1">
    <property type="protein sequence ID" value="PS1159_v2.g19596.t1"/>
    <property type="gene ID" value="PS1159_v2.g19596"/>
</dbReference>
<proteinExistence type="predicted"/>
<name>A0AC35FPH5_9BILA</name>
<protein>
    <submittedName>
        <fullName evidence="2">BTB domain-containing protein</fullName>
    </submittedName>
</protein>
<evidence type="ECO:0000313" key="1">
    <source>
        <dbReference type="Proteomes" id="UP000887580"/>
    </source>
</evidence>
<reference evidence="2" key="1">
    <citation type="submission" date="2022-11" db="UniProtKB">
        <authorList>
            <consortium name="WormBaseParasite"/>
        </authorList>
    </citation>
    <scope>IDENTIFICATION</scope>
</reference>
<sequence>MVLEFEFTVDEVRSGLLFLLKNLSAAFGILLVFGVAFIKTFPSAFSDAFKRAFAKDDGTLLNNNHMKANLSKMDEIKLKIGGKCFEASAETLKHGYIVIERDGTHFEEILDYMSTGEIEFPSDPYIVRCIKREADYYQLEGLIKECDKFLDGPAGRYEACLRAVYTIDERNAAIATKKPIVFLNVGVMNNVYANKDNINKTVTTGICEFIRNRSRFPQFFFIIDYTHGTSLTMDFYFNGLRINKLDIYITENHQCTLHIEYQMSFAFTIVMAKMLDSAGFGRAVTEDGQLALTL</sequence>